<dbReference type="InterPro" id="IPR036856">
    <property type="entry name" value="Ald_Oxase/Xan_DH_a/b_sf"/>
</dbReference>
<dbReference type="OrthoDB" id="9759791at2"/>
<evidence type="ECO:0000256" key="2">
    <source>
        <dbReference type="ARBA" id="ARBA00023002"/>
    </source>
</evidence>
<evidence type="ECO:0000259" key="4">
    <source>
        <dbReference type="SMART" id="SM01008"/>
    </source>
</evidence>
<dbReference type="InterPro" id="IPR000674">
    <property type="entry name" value="Ald_Oxase/Xan_DH_a/b"/>
</dbReference>
<dbReference type="FunFam" id="3.30.365.10:FF:000001">
    <property type="entry name" value="Xanthine dehydrogenase oxidase"/>
    <property type="match status" value="1"/>
</dbReference>
<protein>
    <submittedName>
        <fullName evidence="5">Carbon monoxide dehydrogenase</fullName>
    </submittedName>
</protein>
<dbReference type="EMBL" id="LYXE01000024">
    <property type="protein sequence ID" value="PDW00872.1"/>
    <property type="molecule type" value="Genomic_DNA"/>
</dbReference>
<keyword evidence="6" id="KW-1185">Reference proteome</keyword>
<keyword evidence="2" id="KW-0560">Oxidoreductase</keyword>
<accession>A0A2H3KQY4</accession>
<sequence>MAYARMMGAEVKRNEDPRLIQGAGTYVGDLTLPGMLYVAVVRSPYAHASVLGFDLAEALAMPGVVTIVTGNDLLEQCEPLPLATSGEGEHGDVSYTGRTRYTLAVERVRYVGEAVAAVVAASYAEAVDAAYAVVVDYDPLPVVADPLRALEPDAPVIFTGLADNLDHRRRRQRGDVVTAFANAHRLVRQRMVNQRLCGFPLEGRAVVAVPDHMTGGLTVYTSTQTPHQIRTELAKVLRMSVSQLRVIAPDVGGGFGVKIGLYPEEVLCAALAQRLKTPVRWVEERMEHMQATTHGRGQVAELEAAVEADGTVTALRMQIIADLGAYPLAPGLPDLTTAMGVGVYKIPAVDLEAISVYTNTTPVAAYRGAGRPEAAYYIERLMDCIAVELGLDPVAVRRRNFIPPDAFPYKTPTGLTYDTGEYDRALSKALELARYEELRREQVARRQADDPVALGIGLACYVEMCGFGPYESAQIKVEPTGSVTVTTGISPHGQGTGTTFAQIVADQIGADFAQIVVRHGDTATTPMGIGTMGSRSLAVGGGALMRAAEVIRTKAMRLAAYILEVSPEEIELVEGRYQERGVPSNSLTLADLARRAYSNKLPPDLDPGLEATDYFRPPELIYPFGAHVAVVEVDLATGHVHLRNYYSVDDCGPRISPIIVAGQVHGGLAQGIAQALLEEVVYDANGQLLTGSLMDYALPRADIFPAFTLDKTETPTPLNPLGVKGIGEAATIGSTPAITNAVMDALAHLGIRHLDMPLRSEKIWRALRARV</sequence>
<evidence type="ECO:0000313" key="5">
    <source>
        <dbReference type="EMBL" id="PDW00872.1"/>
    </source>
</evidence>
<reference evidence="5 6" key="1">
    <citation type="submission" date="2016-05" db="EMBL/GenBank/DDBJ databases">
        <authorList>
            <person name="Lavstsen T."/>
            <person name="Jespersen J.S."/>
        </authorList>
    </citation>
    <scope>NUCLEOTIDE SEQUENCE [LARGE SCALE GENOMIC DNA]</scope>
    <source>
        <strain evidence="5 6">B7-9</strain>
    </source>
</reference>
<dbReference type="Pfam" id="PF02738">
    <property type="entry name" value="MoCoBD_1"/>
    <property type="match status" value="1"/>
</dbReference>
<dbReference type="InterPro" id="IPR046867">
    <property type="entry name" value="AldOxase/xan_DH_MoCoBD2"/>
</dbReference>
<dbReference type="SUPFAM" id="SSF56003">
    <property type="entry name" value="Molybdenum cofactor-binding domain"/>
    <property type="match status" value="1"/>
</dbReference>
<name>A0A2H3KQY4_9CHLR</name>
<dbReference type="Pfam" id="PF20256">
    <property type="entry name" value="MoCoBD_2"/>
    <property type="match status" value="1"/>
</dbReference>
<keyword evidence="1" id="KW-0500">Molybdenum</keyword>
<dbReference type="Gene3D" id="3.90.1170.50">
    <property type="entry name" value="Aldehyde oxidase/xanthine dehydrogenase, a/b hammerhead"/>
    <property type="match status" value="1"/>
</dbReference>
<organism evidence="5 6">
    <name type="scientific">Candidatus Chloroploca asiatica</name>
    <dbReference type="NCBI Taxonomy" id="1506545"/>
    <lineage>
        <taxon>Bacteria</taxon>
        <taxon>Bacillati</taxon>
        <taxon>Chloroflexota</taxon>
        <taxon>Chloroflexia</taxon>
        <taxon>Chloroflexales</taxon>
        <taxon>Chloroflexineae</taxon>
        <taxon>Oscillochloridaceae</taxon>
        <taxon>Candidatus Chloroploca</taxon>
    </lineage>
</organism>
<feature type="domain" description="Aldehyde oxidase/xanthine dehydrogenase a/b hammerhead" evidence="4">
    <location>
        <begin position="21"/>
        <end position="141"/>
    </location>
</feature>
<gene>
    <name evidence="5" type="ORF">A9Q02_08370</name>
</gene>
<dbReference type="PANTHER" id="PTHR11908">
    <property type="entry name" value="XANTHINE DEHYDROGENASE"/>
    <property type="match status" value="1"/>
</dbReference>
<dbReference type="InterPro" id="IPR037165">
    <property type="entry name" value="AldOxase/xan_DH_Mopterin-bd_sf"/>
</dbReference>
<evidence type="ECO:0000256" key="1">
    <source>
        <dbReference type="ARBA" id="ARBA00022505"/>
    </source>
</evidence>
<dbReference type="AlphaFoldDB" id="A0A2H3KQY4"/>
<dbReference type="SMART" id="SM01008">
    <property type="entry name" value="Ald_Xan_dh_C"/>
    <property type="match status" value="1"/>
</dbReference>
<dbReference type="Pfam" id="PF01315">
    <property type="entry name" value="Ald_Xan_dh_C"/>
    <property type="match status" value="1"/>
</dbReference>
<comment type="caution">
    <text evidence="5">The sequence shown here is derived from an EMBL/GenBank/DDBJ whole genome shotgun (WGS) entry which is preliminary data.</text>
</comment>
<evidence type="ECO:0000256" key="3">
    <source>
        <dbReference type="ARBA" id="ARBA00053029"/>
    </source>
</evidence>
<comment type="cofactor">
    <cofactor evidence="3">
        <name>Mo-molybdopterin cytosine dinucleotide</name>
        <dbReference type="ChEBI" id="CHEBI:71308"/>
    </cofactor>
</comment>
<dbReference type="GO" id="GO:0016491">
    <property type="term" value="F:oxidoreductase activity"/>
    <property type="evidence" value="ECO:0007669"/>
    <property type="project" value="UniProtKB-KW"/>
</dbReference>
<proteinExistence type="predicted"/>
<dbReference type="Gene3D" id="3.30.365.10">
    <property type="entry name" value="Aldehyde oxidase/xanthine dehydrogenase, molybdopterin binding domain"/>
    <property type="match status" value="4"/>
</dbReference>
<dbReference type="SUPFAM" id="SSF54665">
    <property type="entry name" value="CO dehydrogenase molybdoprotein N-domain-like"/>
    <property type="match status" value="1"/>
</dbReference>
<evidence type="ECO:0000313" key="6">
    <source>
        <dbReference type="Proteomes" id="UP000220922"/>
    </source>
</evidence>
<dbReference type="InterPro" id="IPR008274">
    <property type="entry name" value="AldOxase/xan_DH_MoCoBD1"/>
</dbReference>
<dbReference type="GO" id="GO:0005506">
    <property type="term" value="F:iron ion binding"/>
    <property type="evidence" value="ECO:0007669"/>
    <property type="project" value="InterPro"/>
</dbReference>
<dbReference type="InterPro" id="IPR016208">
    <property type="entry name" value="Ald_Oxase/xanthine_DH-like"/>
</dbReference>
<dbReference type="Proteomes" id="UP000220922">
    <property type="component" value="Unassembled WGS sequence"/>
</dbReference>
<dbReference type="RefSeq" id="WP_097650696.1">
    <property type="nucleotide sequence ID" value="NZ_LYXE01000024.1"/>
</dbReference>
<dbReference type="PANTHER" id="PTHR11908:SF132">
    <property type="entry name" value="ALDEHYDE OXIDASE 1-RELATED"/>
    <property type="match status" value="1"/>
</dbReference>